<feature type="chain" id="PRO_5047169350" description="S-layer protein C-terminal domain-containing protein" evidence="1">
    <location>
        <begin position="29"/>
        <end position="370"/>
    </location>
</feature>
<name>A0ABR5PV38_9LACO</name>
<dbReference type="InterPro" id="IPR004903">
    <property type="entry name" value="S-layer_prot"/>
</dbReference>
<evidence type="ECO:0000256" key="1">
    <source>
        <dbReference type="SAM" id="SignalP"/>
    </source>
</evidence>
<dbReference type="Proteomes" id="UP000051735">
    <property type="component" value="Unassembled WGS sequence"/>
</dbReference>
<feature type="domain" description="S-layer protein C-terminal" evidence="2">
    <location>
        <begin position="88"/>
        <end position="153"/>
    </location>
</feature>
<organism evidence="3 4">
    <name type="scientific">Lactobacillus intestinalis DSM 6629</name>
    <dbReference type="NCBI Taxonomy" id="1423761"/>
    <lineage>
        <taxon>Bacteria</taxon>
        <taxon>Bacillati</taxon>
        <taxon>Bacillota</taxon>
        <taxon>Bacilli</taxon>
        <taxon>Lactobacillales</taxon>
        <taxon>Lactobacillaceae</taxon>
        <taxon>Lactobacillus</taxon>
    </lineage>
</organism>
<keyword evidence="4" id="KW-1185">Reference proteome</keyword>
<keyword evidence="1" id="KW-0732">Signal</keyword>
<dbReference type="Pfam" id="PF03217">
    <property type="entry name" value="SlpA"/>
    <property type="match status" value="1"/>
</dbReference>
<dbReference type="EMBL" id="AZGN01000003">
    <property type="protein sequence ID" value="KRM34551.1"/>
    <property type="molecule type" value="Genomic_DNA"/>
</dbReference>
<evidence type="ECO:0000259" key="2">
    <source>
        <dbReference type="Pfam" id="PF03217"/>
    </source>
</evidence>
<evidence type="ECO:0000313" key="3">
    <source>
        <dbReference type="EMBL" id="KRM34551.1"/>
    </source>
</evidence>
<protein>
    <recommendedName>
        <fullName evidence="2">S-layer protein C-terminal domain-containing protein</fullName>
    </recommendedName>
</protein>
<proteinExistence type="predicted"/>
<dbReference type="GeneID" id="75117359"/>
<reference evidence="3 4" key="1">
    <citation type="journal article" date="2015" name="Genome Announc.">
        <title>Expanding the biotechnology potential of lactobacilli through comparative genomics of 213 strains and associated genera.</title>
        <authorList>
            <person name="Sun Z."/>
            <person name="Harris H.M."/>
            <person name="McCann A."/>
            <person name="Guo C."/>
            <person name="Argimon S."/>
            <person name="Zhang W."/>
            <person name="Yang X."/>
            <person name="Jeffery I.B."/>
            <person name="Cooney J.C."/>
            <person name="Kagawa T.F."/>
            <person name="Liu W."/>
            <person name="Song Y."/>
            <person name="Salvetti E."/>
            <person name="Wrobel A."/>
            <person name="Rasinkangas P."/>
            <person name="Parkhill J."/>
            <person name="Rea M.C."/>
            <person name="O'Sullivan O."/>
            <person name="Ritari J."/>
            <person name="Douillard F.P."/>
            <person name="Paul Ross R."/>
            <person name="Yang R."/>
            <person name="Briner A.E."/>
            <person name="Felis G.E."/>
            <person name="de Vos W.M."/>
            <person name="Barrangou R."/>
            <person name="Klaenhammer T.R."/>
            <person name="Caufield P.W."/>
            <person name="Cui Y."/>
            <person name="Zhang H."/>
            <person name="O'Toole P.W."/>
        </authorList>
    </citation>
    <scope>NUCLEOTIDE SEQUENCE [LARGE SCALE GENOMIC DNA]</scope>
    <source>
        <strain evidence="3 4">DSM 6629</strain>
    </source>
</reference>
<evidence type="ECO:0000313" key="4">
    <source>
        <dbReference type="Proteomes" id="UP000051735"/>
    </source>
</evidence>
<sequence length="370" mass="41668">MKKKLALIIALSLASVGTLSSSVKVAQAAETSVRNKMVMHTATAYDKDGKDTGVTYKAFSYAKIVANPIKIDGSYYYKVADKDQYLKATNIDGVTRRITHNTYIYSTSTRRTSYQNQWKLYKGQTITTYGGSYKFKDGKYYFRVSGPSKQYVKSYNLGPVVAYNANVTNNATSKEETTVTVTTPTRVITQIDNGYKGTARFTPVGTQFKVDRLEYNKLSEDSENDDNYYHIKGTDKWINASDVKAAKKLPLHDYFYENFSYITFPKNTEVFNEDGTLQDHDGQLISKQMGHLKVDKLVYIWVPSEKKVELFYHLVGTSFYASTTPTSHWSTINVGHKAYVRASDVKFITASVKLTPSNTPEEAEAAALKK</sequence>
<comment type="caution">
    <text evidence="3">The sequence shown here is derived from an EMBL/GenBank/DDBJ whole genome shotgun (WGS) entry which is preliminary data.</text>
</comment>
<accession>A0ABR5PV38</accession>
<dbReference type="InterPro" id="IPR024968">
    <property type="entry name" value="SlpA_C_lactobacillus"/>
</dbReference>
<feature type="signal peptide" evidence="1">
    <location>
        <begin position="1"/>
        <end position="28"/>
    </location>
</feature>
<gene>
    <name evidence="3" type="ORF">FC44_GL001263</name>
</gene>
<dbReference type="RefSeq" id="WP_057809029.1">
    <property type="nucleotide sequence ID" value="NZ_AZGN01000003.1"/>
</dbReference>
<dbReference type="PRINTS" id="PR01729">
    <property type="entry name" value="SURFACELAYER"/>
</dbReference>